<protein>
    <submittedName>
        <fullName evidence="3">Transposase</fullName>
    </submittedName>
</protein>
<reference evidence="3 4" key="1">
    <citation type="submission" date="2020-02" db="EMBL/GenBank/DDBJ databases">
        <title>Whole genome sequence of Halogeometricum borinquense strain wsp4.</title>
        <authorList>
            <person name="Verma D.K."/>
            <person name="Gopal K."/>
            <person name="Prasad E.S."/>
        </authorList>
    </citation>
    <scope>NUCLEOTIDE SEQUENCE [LARGE SCALE GENOMIC DNA]</scope>
    <source>
        <strain evidence="4">wsp4</strain>
    </source>
</reference>
<name>A0A6C0UFE3_9EURY</name>
<dbReference type="EMBL" id="CP048739">
    <property type="protein sequence ID" value="QIB74166.1"/>
    <property type="molecule type" value="Genomic_DNA"/>
</dbReference>
<dbReference type="InterPro" id="IPR010095">
    <property type="entry name" value="Cas12f1-like_TNB"/>
</dbReference>
<sequence>MTGRLPRVYETSYLHIRYGRAAYRPRCTRRGHDDAVLLEDTVDSFLWSAQYVVDHAFKGEYVTTSKTTLDDETYDDVREKTDGFNGELVQAARNKAEEYGIDVEQVDPENTSRRCSHCGFTHPDNRGVGEELNRRGASATTLCGRTHRRVRRLD</sequence>
<evidence type="ECO:0000313" key="4">
    <source>
        <dbReference type="Proteomes" id="UP000465846"/>
    </source>
</evidence>
<dbReference type="Proteomes" id="UP000465846">
    <property type="component" value="Chromosome"/>
</dbReference>
<evidence type="ECO:0000259" key="2">
    <source>
        <dbReference type="Pfam" id="PF07282"/>
    </source>
</evidence>
<feature type="domain" description="Cas12f1-like TNB" evidence="2">
    <location>
        <begin position="86"/>
        <end position="148"/>
    </location>
</feature>
<evidence type="ECO:0000313" key="3">
    <source>
        <dbReference type="EMBL" id="QIB74166.1"/>
    </source>
</evidence>
<organism evidence="3 4">
    <name type="scientific">Halogeometricum borinquense</name>
    <dbReference type="NCBI Taxonomy" id="60847"/>
    <lineage>
        <taxon>Archaea</taxon>
        <taxon>Methanobacteriati</taxon>
        <taxon>Methanobacteriota</taxon>
        <taxon>Stenosarchaea group</taxon>
        <taxon>Halobacteria</taxon>
        <taxon>Halobacteriales</taxon>
        <taxon>Haloferacaceae</taxon>
        <taxon>Halogeometricum</taxon>
    </lineage>
</organism>
<accession>A0A6C0UFE3</accession>
<dbReference type="AlphaFoldDB" id="A0A6C0UFE3"/>
<keyword evidence="1" id="KW-0238">DNA-binding</keyword>
<evidence type="ECO:0000256" key="1">
    <source>
        <dbReference type="ARBA" id="ARBA00023125"/>
    </source>
</evidence>
<dbReference type="GO" id="GO:0003677">
    <property type="term" value="F:DNA binding"/>
    <property type="evidence" value="ECO:0007669"/>
    <property type="project" value="UniProtKB-KW"/>
</dbReference>
<dbReference type="Pfam" id="PF07282">
    <property type="entry name" value="Cas12f1-like_TNB"/>
    <property type="match status" value="1"/>
</dbReference>
<gene>
    <name evidence="3" type="ORF">G3I44_07570</name>
</gene>
<proteinExistence type="predicted"/>